<organism evidence="2 3">
    <name type="scientific">Bowdeniella nasicola</name>
    <dbReference type="NCBI Taxonomy" id="208480"/>
    <lineage>
        <taxon>Bacteria</taxon>
        <taxon>Bacillati</taxon>
        <taxon>Actinomycetota</taxon>
        <taxon>Actinomycetes</taxon>
        <taxon>Actinomycetales</taxon>
        <taxon>Actinomycetaceae</taxon>
        <taxon>Bowdeniella</taxon>
    </lineage>
</organism>
<accession>A0A1H4BTI2</accession>
<name>A0A1H4BTI2_9ACTO</name>
<reference evidence="3" key="1">
    <citation type="submission" date="2016-10" db="EMBL/GenBank/DDBJ databases">
        <authorList>
            <person name="Varghese N."/>
            <person name="Submissions S."/>
        </authorList>
    </citation>
    <scope>NUCLEOTIDE SEQUENCE [LARGE SCALE GENOMIC DNA]</scope>
    <source>
        <strain evidence="3">KPR-1</strain>
    </source>
</reference>
<evidence type="ECO:0008006" key="4">
    <source>
        <dbReference type="Google" id="ProtNLM"/>
    </source>
</evidence>
<sequence length="53" mass="6124">MYGAIWRILPGPTWLRAILALLLLAAVIYVLFEFVFPVIEPYMPFQQDAVDIE</sequence>
<keyword evidence="1" id="KW-1133">Transmembrane helix</keyword>
<evidence type="ECO:0000256" key="1">
    <source>
        <dbReference type="SAM" id="Phobius"/>
    </source>
</evidence>
<dbReference type="RefSeq" id="WP_092565037.1">
    <property type="nucleotide sequence ID" value="NZ_FNQV01000010.1"/>
</dbReference>
<keyword evidence="1" id="KW-0472">Membrane</keyword>
<keyword evidence="3" id="KW-1185">Reference proteome</keyword>
<evidence type="ECO:0000313" key="2">
    <source>
        <dbReference type="EMBL" id="SEA51142.1"/>
    </source>
</evidence>
<dbReference type="Proteomes" id="UP000199288">
    <property type="component" value="Unassembled WGS sequence"/>
</dbReference>
<keyword evidence="1" id="KW-0812">Transmembrane</keyword>
<dbReference type="EMBL" id="FNQV01000010">
    <property type="protein sequence ID" value="SEA51142.1"/>
    <property type="molecule type" value="Genomic_DNA"/>
</dbReference>
<protein>
    <recommendedName>
        <fullName evidence="4">DUF4175 domain-containing protein</fullName>
    </recommendedName>
</protein>
<evidence type="ECO:0000313" key="3">
    <source>
        <dbReference type="Proteomes" id="UP000199288"/>
    </source>
</evidence>
<gene>
    <name evidence="2" type="ORF">SAMN02910418_01764</name>
</gene>
<dbReference type="AlphaFoldDB" id="A0A1H4BTI2"/>
<feature type="transmembrane region" description="Helical" evidence="1">
    <location>
        <begin position="14"/>
        <end position="36"/>
    </location>
</feature>
<proteinExistence type="predicted"/>